<dbReference type="SUPFAM" id="SSF56954">
    <property type="entry name" value="Outer membrane efflux proteins (OEP)"/>
    <property type="match status" value="1"/>
</dbReference>
<gene>
    <name evidence="8" type="ORF">IE90_14765</name>
</gene>
<dbReference type="EMBL" id="JPIT01000039">
    <property type="protein sequence ID" value="KIO42540.1"/>
    <property type="molecule type" value="Genomic_DNA"/>
</dbReference>
<evidence type="ECO:0000256" key="1">
    <source>
        <dbReference type="ARBA" id="ARBA00004442"/>
    </source>
</evidence>
<dbReference type="RefSeq" id="WP_041504586.1">
    <property type="nucleotide sequence ID" value="NZ_JPIT01000039.1"/>
</dbReference>
<evidence type="ECO:0000256" key="7">
    <source>
        <dbReference type="ARBA" id="ARBA00023237"/>
    </source>
</evidence>
<organism evidence="8 9">
    <name type="scientific">Sanguibacteroides justesenii</name>
    <dbReference type="NCBI Taxonomy" id="1547597"/>
    <lineage>
        <taxon>Bacteria</taxon>
        <taxon>Pseudomonadati</taxon>
        <taxon>Bacteroidota</taxon>
        <taxon>Bacteroidia</taxon>
        <taxon>Bacteroidales</taxon>
        <taxon>Porphyromonadaceae</taxon>
        <taxon>Sanguibacteroides</taxon>
    </lineage>
</organism>
<name>A0AB34QZS6_9PORP</name>
<dbReference type="GO" id="GO:1990281">
    <property type="term" value="C:efflux pump complex"/>
    <property type="evidence" value="ECO:0007669"/>
    <property type="project" value="TreeGrafter"/>
</dbReference>
<keyword evidence="4" id="KW-1134">Transmembrane beta strand</keyword>
<comment type="caution">
    <text evidence="8">The sequence shown here is derived from an EMBL/GenBank/DDBJ whole genome shotgun (WGS) entry which is preliminary data.</text>
</comment>
<dbReference type="PANTHER" id="PTHR30026">
    <property type="entry name" value="OUTER MEMBRANE PROTEIN TOLC"/>
    <property type="match status" value="1"/>
</dbReference>
<evidence type="ECO:0000256" key="3">
    <source>
        <dbReference type="ARBA" id="ARBA00022448"/>
    </source>
</evidence>
<evidence type="ECO:0000313" key="8">
    <source>
        <dbReference type="EMBL" id="KIO42540.1"/>
    </source>
</evidence>
<dbReference type="Gene3D" id="1.20.1600.10">
    <property type="entry name" value="Outer membrane efflux proteins (OEP)"/>
    <property type="match status" value="1"/>
</dbReference>
<dbReference type="GO" id="GO:0015562">
    <property type="term" value="F:efflux transmembrane transporter activity"/>
    <property type="evidence" value="ECO:0007669"/>
    <property type="project" value="InterPro"/>
</dbReference>
<accession>A0AB34QZS6</accession>
<dbReference type="InterPro" id="IPR051906">
    <property type="entry name" value="TolC-like"/>
</dbReference>
<dbReference type="AlphaFoldDB" id="A0AB34QZS6"/>
<keyword evidence="5" id="KW-0812">Transmembrane</keyword>
<dbReference type="GO" id="GO:0009279">
    <property type="term" value="C:cell outer membrane"/>
    <property type="evidence" value="ECO:0007669"/>
    <property type="project" value="UniProtKB-SubCell"/>
</dbReference>
<protein>
    <recommendedName>
        <fullName evidence="10">TolC family protein</fullName>
    </recommendedName>
</protein>
<evidence type="ECO:0000256" key="5">
    <source>
        <dbReference type="ARBA" id="ARBA00022692"/>
    </source>
</evidence>
<proteinExistence type="inferred from homology"/>
<keyword evidence="3" id="KW-0813">Transport</keyword>
<sequence length="460" mass="53399">MILKLYLLLFLCFLLKTYRMEAQTVKWNLQECINYGVEHSLTMQQKKLQNDNNRLEVRDAVLNLLPSVSGISPGLSYSFGRGIDPETNTYVNTRYMSFGGFGFGTGITVFAGFSGINRIKIAKISRLMGLKETENQANQIAIQIMHAFFNYLYMKEEVHITEEQVENYRMRLKKIERECDLGKKPKSDLYEMQAQQASMEFLLESSQNNLQNALVNLKYLMNYEEEDEFMVDTLSFEDFSLEQHRFDIDDIYHKAMEELPEITIAKYSVRTAKLNLMTAQANLYPSISMGGSISFGSYSDHVSESFWNQIFDRNRIGKGFSISMSIPFYSGLSKRSGLRKAKNSLTATEIQFLQTQRELYNEIQKALQELESCAQRYRISLQREKFSTLSQSAAQKRYEQGLITIIDLNNTSNNQLEARSEVQKSKFNYIMQKKMIDFYRGIPLQTQVTSPDNFNFRNYK</sequence>
<dbReference type="Proteomes" id="UP000031937">
    <property type="component" value="Unassembled WGS sequence"/>
</dbReference>
<dbReference type="PANTHER" id="PTHR30026:SF20">
    <property type="entry name" value="OUTER MEMBRANE PROTEIN TOLC"/>
    <property type="match status" value="1"/>
</dbReference>
<evidence type="ECO:0000313" key="9">
    <source>
        <dbReference type="Proteomes" id="UP000031937"/>
    </source>
</evidence>
<keyword evidence="6" id="KW-0472">Membrane</keyword>
<dbReference type="InterPro" id="IPR003423">
    <property type="entry name" value="OMP_efflux"/>
</dbReference>
<reference evidence="8 9" key="1">
    <citation type="submission" date="2014-07" db="EMBL/GenBank/DDBJ databases">
        <title>Porphyromonadaceae bacterium OUH 334697 = ATCC BAA-2682 = DSM 28341 draft genome.</title>
        <authorList>
            <person name="Sydenham T.V."/>
            <person name="Hasman H."/>
            <person name="Justesen U.S."/>
        </authorList>
    </citation>
    <scope>NUCLEOTIDE SEQUENCE [LARGE SCALE GENOMIC DNA]</scope>
    <source>
        <strain evidence="8 9">OUH 334697</strain>
    </source>
</reference>
<comment type="subcellular location">
    <subcellularLocation>
        <location evidence="1">Cell outer membrane</location>
    </subcellularLocation>
</comment>
<evidence type="ECO:0000256" key="4">
    <source>
        <dbReference type="ARBA" id="ARBA00022452"/>
    </source>
</evidence>
<comment type="similarity">
    <text evidence="2">Belongs to the outer membrane factor (OMF) (TC 1.B.17) family.</text>
</comment>
<evidence type="ECO:0008006" key="10">
    <source>
        <dbReference type="Google" id="ProtNLM"/>
    </source>
</evidence>
<dbReference type="GO" id="GO:0015288">
    <property type="term" value="F:porin activity"/>
    <property type="evidence" value="ECO:0007669"/>
    <property type="project" value="TreeGrafter"/>
</dbReference>
<dbReference type="Pfam" id="PF02321">
    <property type="entry name" value="OEP"/>
    <property type="match status" value="1"/>
</dbReference>
<evidence type="ECO:0000256" key="6">
    <source>
        <dbReference type="ARBA" id="ARBA00023136"/>
    </source>
</evidence>
<keyword evidence="7" id="KW-0998">Cell outer membrane</keyword>
<evidence type="ECO:0000256" key="2">
    <source>
        <dbReference type="ARBA" id="ARBA00007613"/>
    </source>
</evidence>